<dbReference type="EMBL" id="LAZR01000057">
    <property type="protein sequence ID" value="KKN97490.1"/>
    <property type="molecule type" value="Genomic_DNA"/>
</dbReference>
<dbReference type="AlphaFoldDB" id="A0A0F9UWU7"/>
<protein>
    <submittedName>
        <fullName evidence="2">Uncharacterized protein</fullName>
    </submittedName>
</protein>
<gene>
    <name evidence="2" type="ORF">LCGC14_0156090</name>
</gene>
<accession>A0A0F9UWU7</accession>
<reference evidence="2" key="1">
    <citation type="journal article" date="2015" name="Nature">
        <title>Complex archaea that bridge the gap between prokaryotes and eukaryotes.</title>
        <authorList>
            <person name="Spang A."/>
            <person name="Saw J.H."/>
            <person name="Jorgensen S.L."/>
            <person name="Zaremba-Niedzwiedzka K."/>
            <person name="Martijn J."/>
            <person name="Lind A.E."/>
            <person name="van Eijk R."/>
            <person name="Schleper C."/>
            <person name="Guy L."/>
            <person name="Ettema T.J."/>
        </authorList>
    </citation>
    <scope>NUCLEOTIDE SEQUENCE</scope>
</reference>
<organism evidence="2">
    <name type="scientific">marine sediment metagenome</name>
    <dbReference type="NCBI Taxonomy" id="412755"/>
    <lineage>
        <taxon>unclassified sequences</taxon>
        <taxon>metagenomes</taxon>
        <taxon>ecological metagenomes</taxon>
    </lineage>
</organism>
<comment type="caution">
    <text evidence="2">The sequence shown here is derived from an EMBL/GenBank/DDBJ whole genome shotgun (WGS) entry which is preliminary data.</text>
</comment>
<sequence>MPQFILYADQPQTRRADGVNTLVVVAADPASAPAAARALVRGVAPDAFNDFRTVALGAGTEFVVEGSPLVGRPDNAEGFPTLGRGGQRTLTPA</sequence>
<proteinExistence type="predicted"/>
<evidence type="ECO:0000313" key="2">
    <source>
        <dbReference type="EMBL" id="KKN97490.1"/>
    </source>
</evidence>
<evidence type="ECO:0000256" key="1">
    <source>
        <dbReference type="SAM" id="MobiDB-lite"/>
    </source>
</evidence>
<name>A0A0F9UWU7_9ZZZZ</name>
<feature type="region of interest" description="Disordered" evidence="1">
    <location>
        <begin position="73"/>
        <end position="93"/>
    </location>
</feature>